<evidence type="ECO:0000313" key="2">
    <source>
        <dbReference type="EMBL" id="KAF0317868.1"/>
    </source>
</evidence>
<proteinExistence type="predicted"/>
<dbReference type="EMBL" id="WOWK01000121">
    <property type="protein sequence ID" value="KAF0317868.1"/>
    <property type="molecule type" value="Genomic_DNA"/>
</dbReference>
<feature type="compositionally biased region" description="Polar residues" evidence="1">
    <location>
        <begin position="1"/>
        <end position="23"/>
    </location>
</feature>
<comment type="caution">
    <text evidence="2">The sequence shown here is derived from an EMBL/GenBank/DDBJ whole genome shotgun (WGS) entry which is preliminary data.</text>
</comment>
<protein>
    <submittedName>
        <fullName evidence="2">Uncharacterized protein</fullName>
    </submittedName>
</protein>
<reference evidence="2 3" key="1">
    <citation type="submission" date="2019-12" db="EMBL/GenBank/DDBJ databases">
        <title>A genome sequence resource for the geographically widespread anthracnose pathogen Colletotrichum asianum.</title>
        <authorList>
            <person name="Meng Y."/>
        </authorList>
    </citation>
    <scope>NUCLEOTIDE SEQUENCE [LARGE SCALE GENOMIC DNA]</scope>
    <source>
        <strain evidence="2 3">ICMP 18580</strain>
    </source>
</reference>
<gene>
    <name evidence="2" type="ORF">GQ607_014892</name>
</gene>
<evidence type="ECO:0000313" key="3">
    <source>
        <dbReference type="Proteomes" id="UP000434172"/>
    </source>
</evidence>
<sequence>MFSSDTSQTVDEPSTARTSPTKNTLDEGIIPQLGSFSITPELRAELALRNQAPPRSTRQTQSESAIAVDKSETHICDEKYSTKAKCHVQHKNPRAQHCAEGTSTSIETPNADGFIFPRQCPTLGEETPAPQMPSELYCSFCRTMHPTSQFSETEQQKAHGERMCINITGTLRLCPHLTMSMMDIWQYFESCCEDDADSDCECDLTITEACHFCFPGLSELDKAEKKTRKPTYTFHLCEKEGFDDIGKFDIEWTLPVAAMHHGDESGVTVAAMREKLQEFDRTREHMICSHFEWDDILTALLFASQDANGKAYPAGECEGCPTEYFAEKHDDIVFLRRETWGVLRREDEETPVLDGCSGLVDQLELCDCRACWRPSDDD</sequence>
<organism evidence="2 3">
    <name type="scientific">Colletotrichum asianum</name>
    <dbReference type="NCBI Taxonomy" id="702518"/>
    <lineage>
        <taxon>Eukaryota</taxon>
        <taxon>Fungi</taxon>
        <taxon>Dikarya</taxon>
        <taxon>Ascomycota</taxon>
        <taxon>Pezizomycotina</taxon>
        <taxon>Sordariomycetes</taxon>
        <taxon>Hypocreomycetidae</taxon>
        <taxon>Glomerellales</taxon>
        <taxon>Glomerellaceae</taxon>
        <taxon>Colletotrichum</taxon>
        <taxon>Colletotrichum gloeosporioides species complex</taxon>
    </lineage>
</organism>
<dbReference type="OrthoDB" id="4808169at2759"/>
<name>A0A8H3W438_9PEZI</name>
<dbReference type="Proteomes" id="UP000434172">
    <property type="component" value="Unassembled WGS sequence"/>
</dbReference>
<keyword evidence="3" id="KW-1185">Reference proteome</keyword>
<feature type="region of interest" description="Disordered" evidence="1">
    <location>
        <begin position="1"/>
        <end position="28"/>
    </location>
</feature>
<evidence type="ECO:0000256" key="1">
    <source>
        <dbReference type="SAM" id="MobiDB-lite"/>
    </source>
</evidence>
<dbReference type="AlphaFoldDB" id="A0A8H3W438"/>
<accession>A0A8H3W438</accession>